<keyword evidence="4" id="KW-0805">Transcription regulation</keyword>
<keyword evidence="2" id="KW-0677">Repeat</keyword>
<sequence length="495" mass="56529">MADTLRQLQQIESPTIPRGGQFSRNGEVSGQGAPVSEDSVKFPISISSERKHTLSPLDATFAYSPKPLPAMQPSIYEADNTRYIVYPHHHQQQHQQHQQKKGKGKNTVEEPPTFVGGKRKRGLRPMPVEPSVTDDVEDGGRDQVRIFYVASDISKPKVKIQKRWKSKAREVVPAVREEMKKAFNECYQAVLACEAEDGRKRCELFREVPDRRDYPDYYTLIPQPIALSQLRKRAQSNFHKDVNQHRADWQLMFDNARIYNQEGSWVYNDAEEMEKVFNAAWDCAIVGSGLPRAPLGGRHGDASPDTIPQPVPHPAHASFHPYLPQRVSHDRSRDASNEKHYPSTRLHPAHVNHYSASGSQPKHEPVFNPLPPRPEQEQQTAYQSYASADPQISLIPPVASYRSSRMVQEQQPHQHVRQYLSSSGGDPYTQQRQNSIMSDSSQQYTPISPQRTNAEDQGIHEYSMQAYEQPSNYAWFCDENYIQYQNQHGWHSNAT</sequence>
<feature type="compositionally biased region" description="Basic and acidic residues" evidence="9">
    <location>
        <begin position="327"/>
        <end position="341"/>
    </location>
</feature>
<dbReference type="SMART" id="SM00297">
    <property type="entry name" value="BROMO"/>
    <property type="match status" value="1"/>
</dbReference>
<comment type="caution">
    <text evidence="11">The sequence shown here is derived from an EMBL/GenBank/DDBJ whole genome shotgun (WGS) entry which is preliminary data.</text>
</comment>
<organism evidence="11 12">
    <name type="scientific">Marasmius tenuissimus</name>
    <dbReference type="NCBI Taxonomy" id="585030"/>
    <lineage>
        <taxon>Eukaryota</taxon>
        <taxon>Fungi</taxon>
        <taxon>Dikarya</taxon>
        <taxon>Basidiomycota</taxon>
        <taxon>Agaricomycotina</taxon>
        <taxon>Agaricomycetes</taxon>
        <taxon>Agaricomycetidae</taxon>
        <taxon>Agaricales</taxon>
        <taxon>Marasmiineae</taxon>
        <taxon>Marasmiaceae</taxon>
        <taxon>Marasmius</taxon>
    </lineage>
</organism>
<evidence type="ECO:0000256" key="9">
    <source>
        <dbReference type="SAM" id="MobiDB-lite"/>
    </source>
</evidence>
<proteinExistence type="predicted"/>
<keyword evidence="3" id="KW-0156">Chromatin regulator</keyword>
<dbReference type="Proteomes" id="UP001437256">
    <property type="component" value="Unassembled WGS sequence"/>
</dbReference>
<evidence type="ECO:0000256" key="6">
    <source>
        <dbReference type="ARBA" id="ARBA00023163"/>
    </source>
</evidence>
<dbReference type="PRINTS" id="PR00503">
    <property type="entry name" value="BROMODOMAIN"/>
</dbReference>
<feature type="region of interest" description="Disordered" evidence="9">
    <location>
        <begin position="1"/>
        <end position="40"/>
    </location>
</feature>
<reference evidence="11 12" key="1">
    <citation type="submission" date="2024-05" db="EMBL/GenBank/DDBJ databases">
        <title>A draft genome resource for the thread blight pathogen Marasmius tenuissimus strain MS-2.</title>
        <authorList>
            <person name="Yulfo-Soto G.E."/>
            <person name="Baruah I.K."/>
            <person name="Amoako-Attah I."/>
            <person name="Bukari Y."/>
            <person name="Meinhardt L.W."/>
            <person name="Bailey B.A."/>
            <person name="Cohen S.P."/>
        </authorList>
    </citation>
    <scope>NUCLEOTIDE SEQUENCE [LARGE SCALE GENOMIC DNA]</scope>
    <source>
        <strain evidence="11 12">MS-2</strain>
    </source>
</reference>
<dbReference type="GO" id="GO:0004386">
    <property type="term" value="F:helicase activity"/>
    <property type="evidence" value="ECO:0007669"/>
    <property type="project" value="UniProtKB-KW"/>
</dbReference>
<dbReference type="Gene3D" id="1.20.920.10">
    <property type="entry name" value="Bromodomain-like"/>
    <property type="match status" value="1"/>
</dbReference>
<protein>
    <submittedName>
        <fullName evidence="11">ATP-dependent DNA helicase Snf21</fullName>
    </submittedName>
</protein>
<keyword evidence="11" id="KW-0347">Helicase</keyword>
<feature type="compositionally biased region" description="Basic residues" evidence="9">
    <location>
        <begin position="89"/>
        <end position="104"/>
    </location>
</feature>
<keyword evidence="6" id="KW-0804">Transcription</keyword>
<feature type="domain" description="Bromo" evidence="10">
    <location>
        <begin position="197"/>
        <end position="267"/>
    </location>
</feature>
<keyword evidence="11" id="KW-0547">Nucleotide-binding</keyword>
<keyword evidence="5 8" id="KW-0103">Bromodomain</keyword>
<evidence type="ECO:0000313" key="12">
    <source>
        <dbReference type="Proteomes" id="UP001437256"/>
    </source>
</evidence>
<keyword evidence="7" id="KW-0539">Nucleus</keyword>
<evidence type="ECO:0000256" key="8">
    <source>
        <dbReference type="PROSITE-ProRule" id="PRU00035"/>
    </source>
</evidence>
<evidence type="ECO:0000256" key="7">
    <source>
        <dbReference type="ARBA" id="ARBA00023242"/>
    </source>
</evidence>
<evidence type="ECO:0000256" key="4">
    <source>
        <dbReference type="ARBA" id="ARBA00023015"/>
    </source>
</evidence>
<keyword evidence="11" id="KW-0067">ATP-binding</keyword>
<dbReference type="InterPro" id="IPR037382">
    <property type="entry name" value="Rsc/polybromo"/>
</dbReference>
<evidence type="ECO:0000256" key="3">
    <source>
        <dbReference type="ARBA" id="ARBA00022853"/>
    </source>
</evidence>
<dbReference type="PANTHER" id="PTHR16062:SF19">
    <property type="entry name" value="PROTEIN POLYBROMO-1"/>
    <property type="match status" value="1"/>
</dbReference>
<name>A0ABR2Z840_9AGAR</name>
<dbReference type="InterPro" id="IPR036427">
    <property type="entry name" value="Bromodomain-like_sf"/>
</dbReference>
<evidence type="ECO:0000256" key="5">
    <source>
        <dbReference type="ARBA" id="ARBA00023117"/>
    </source>
</evidence>
<evidence type="ECO:0000259" key="10">
    <source>
        <dbReference type="PROSITE" id="PS50014"/>
    </source>
</evidence>
<evidence type="ECO:0000256" key="1">
    <source>
        <dbReference type="ARBA" id="ARBA00004123"/>
    </source>
</evidence>
<accession>A0ABR2Z840</accession>
<dbReference type="InterPro" id="IPR001487">
    <property type="entry name" value="Bromodomain"/>
</dbReference>
<comment type="subcellular location">
    <subcellularLocation>
        <location evidence="1">Nucleus</location>
    </subcellularLocation>
</comment>
<keyword evidence="12" id="KW-1185">Reference proteome</keyword>
<gene>
    <name evidence="11" type="primary">snf21_2</name>
    <name evidence="11" type="ORF">AAF712_015591</name>
</gene>
<keyword evidence="11" id="KW-0378">Hydrolase</keyword>
<feature type="region of interest" description="Disordered" evidence="9">
    <location>
        <begin position="403"/>
        <end position="451"/>
    </location>
</feature>
<feature type="region of interest" description="Disordered" evidence="9">
    <location>
        <begin position="295"/>
        <end position="382"/>
    </location>
</feature>
<dbReference type="EMBL" id="JBBXMP010000442">
    <property type="protein sequence ID" value="KAL0057761.1"/>
    <property type="molecule type" value="Genomic_DNA"/>
</dbReference>
<feature type="compositionally biased region" description="Polar residues" evidence="9">
    <location>
        <begin position="1"/>
        <end position="13"/>
    </location>
</feature>
<dbReference type="Pfam" id="PF00439">
    <property type="entry name" value="Bromodomain"/>
    <property type="match status" value="1"/>
</dbReference>
<dbReference type="PROSITE" id="PS50014">
    <property type="entry name" value="BROMODOMAIN_2"/>
    <property type="match status" value="1"/>
</dbReference>
<evidence type="ECO:0000256" key="2">
    <source>
        <dbReference type="ARBA" id="ARBA00022737"/>
    </source>
</evidence>
<dbReference type="SUPFAM" id="SSF47370">
    <property type="entry name" value="Bromodomain"/>
    <property type="match status" value="1"/>
</dbReference>
<evidence type="ECO:0000313" key="11">
    <source>
        <dbReference type="EMBL" id="KAL0057761.1"/>
    </source>
</evidence>
<dbReference type="PANTHER" id="PTHR16062">
    <property type="entry name" value="SWI/SNF-RELATED"/>
    <property type="match status" value="1"/>
</dbReference>
<feature type="region of interest" description="Disordered" evidence="9">
    <location>
        <begin position="89"/>
        <end position="137"/>
    </location>
</feature>